<dbReference type="Pfam" id="PF08860">
    <property type="entry name" value="DUF1827"/>
    <property type="match status" value="1"/>
</dbReference>
<dbReference type="RefSeq" id="WP_046922894.1">
    <property type="nucleotide sequence ID" value="NZ_AYYL01000027.1"/>
</dbReference>
<dbReference type="InterPro" id="IPR014959">
    <property type="entry name" value="DUF1827"/>
</dbReference>
<evidence type="ECO:0008006" key="3">
    <source>
        <dbReference type="Google" id="ProtNLM"/>
    </source>
</evidence>
<gene>
    <name evidence="1" type="ORF">SAMN02910432_01593</name>
</gene>
<reference evidence="2" key="1">
    <citation type="submission" date="2016-10" db="EMBL/GenBank/DDBJ databases">
        <authorList>
            <person name="Varghese N."/>
            <person name="Submissions S."/>
        </authorList>
    </citation>
    <scope>NUCLEOTIDE SEQUENCE [LARGE SCALE GENOMIC DNA]</scope>
    <source>
        <strain evidence="2">DSM 20403</strain>
    </source>
</reference>
<name>A0A1I2SGX3_9LACO</name>
<sequence length="93" mass="10759">MQLIDVTNSYARKIRCELMNTPVHFIKVFTLGNSKVVFKKKKDDAEIIISNKLRPITEKEIEFVKEHLLGEKAKHALITARKNITEISLKSHK</sequence>
<evidence type="ECO:0000313" key="1">
    <source>
        <dbReference type="EMBL" id="SFG49406.1"/>
    </source>
</evidence>
<dbReference type="EMBL" id="FOPI01000027">
    <property type="protein sequence ID" value="SFG49406.1"/>
    <property type="molecule type" value="Genomic_DNA"/>
</dbReference>
<dbReference type="Proteomes" id="UP000182635">
    <property type="component" value="Unassembled WGS sequence"/>
</dbReference>
<dbReference type="InterPro" id="IPR038226">
    <property type="entry name" value="LMG18311-like_sf"/>
</dbReference>
<dbReference type="OrthoDB" id="2308827at2"/>
<dbReference type="Gene3D" id="3.40.1720.10">
    <property type="entry name" value="Streptococcus thermophilus LMG 18311 protein like"/>
    <property type="match status" value="1"/>
</dbReference>
<organism evidence="1 2">
    <name type="scientific">Ligilactobacillus ruminis DSM 20403 = NBRC 102161</name>
    <dbReference type="NCBI Taxonomy" id="1423798"/>
    <lineage>
        <taxon>Bacteria</taxon>
        <taxon>Bacillati</taxon>
        <taxon>Bacillota</taxon>
        <taxon>Bacilli</taxon>
        <taxon>Lactobacillales</taxon>
        <taxon>Lactobacillaceae</taxon>
        <taxon>Ligilactobacillus</taxon>
    </lineage>
</organism>
<proteinExistence type="predicted"/>
<protein>
    <recommendedName>
        <fullName evidence="3">DUF1827 domain-containing protein</fullName>
    </recommendedName>
</protein>
<dbReference type="AlphaFoldDB" id="A0A1I2SGX3"/>
<evidence type="ECO:0000313" key="2">
    <source>
        <dbReference type="Proteomes" id="UP000182635"/>
    </source>
</evidence>
<accession>A0A1I2SGX3</accession>